<dbReference type="EMBL" id="SOFP01000048">
    <property type="protein sequence ID" value="TFC14358.1"/>
    <property type="molecule type" value="Genomic_DNA"/>
</dbReference>
<proteinExistence type="predicted"/>
<evidence type="ECO:0000313" key="2">
    <source>
        <dbReference type="Proteomes" id="UP000298412"/>
    </source>
</evidence>
<dbReference type="Proteomes" id="UP000298412">
    <property type="component" value="Unassembled WGS sequence"/>
</dbReference>
<accession>A0A4R8WQA6</accession>
<name>A0A4R8WQA6_9MICO</name>
<reference evidence="1 2" key="1">
    <citation type="submission" date="2019-03" db="EMBL/GenBank/DDBJ databases">
        <title>Genomics of glacier-inhabiting Cryobacterium strains.</title>
        <authorList>
            <person name="Liu Q."/>
            <person name="Xin Y.-H."/>
        </authorList>
    </citation>
    <scope>NUCLEOTIDE SEQUENCE [LARGE SCALE GENOMIC DNA]</scope>
    <source>
        <strain evidence="1 2">MDT1-3</strain>
    </source>
</reference>
<dbReference type="RefSeq" id="WP_134567695.1">
    <property type="nucleotide sequence ID" value="NZ_SOFP01000048.1"/>
</dbReference>
<dbReference type="AlphaFoldDB" id="A0A4R8WQA6"/>
<comment type="caution">
    <text evidence="1">The sequence shown here is derived from an EMBL/GenBank/DDBJ whole genome shotgun (WGS) entry which is preliminary data.</text>
</comment>
<sequence length="111" mass="12104">MATKQTGKKLDARERARLARTRVDQVRAKRDTEIEATLAEFFTAGDERDALVVQLAVVENTIGQSVDRLFELGENASRVADLLDLDPKDVKRLRALATPIAPDSSPASNAG</sequence>
<organism evidence="1 2">
    <name type="scientific">Cryobacterium algoritolerans</name>
    <dbReference type="NCBI Taxonomy" id="1259184"/>
    <lineage>
        <taxon>Bacteria</taxon>
        <taxon>Bacillati</taxon>
        <taxon>Actinomycetota</taxon>
        <taxon>Actinomycetes</taxon>
        <taxon>Micrococcales</taxon>
        <taxon>Microbacteriaceae</taxon>
        <taxon>Cryobacterium</taxon>
    </lineage>
</organism>
<evidence type="ECO:0000313" key="1">
    <source>
        <dbReference type="EMBL" id="TFC14358.1"/>
    </source>
</evidence>
<keyword evidence="2" id="KW-1185">Reference proteome</keyword>
<dbReference type="OrthoDB" id="5116649at2"/>
<gene>
    <name evidence="1" type="ORF">E3O19_11345</name>
</gene>
<protein>
    <submittedName>
        <fullName evidence="1">Uncharacterized protein</fullName>
    </submittedName>
</protein>